<dbReference type="RefSeq" id="WP_129032882.1">
    <property type="nucleotide sequence ID" value="NZ_QXIL01000017.1"/>
</dbReference>
<dbReference type="EMBL" id="QXIL01000017">
    <property type="protein sequence ID" value="RXI77909.1"/>
    <property type="molecule type" value="Genomic_DNA"/>
</dbReference>
<evidence type="ECO:0000313" key="5">
    <source>
        <dbReference type="Proteomes" id="UP000290602"/>
    </source>
</evidence>
<keyword evidence="2" id="KW-0028">Amino-acid biosynthesis</keyword>
<reference evidence="4 5" key="1">
    <citation type="submission" date="2018-08" db="EMBL/GenBank/DDBJ databases">
        <title>Lactobacillus suantsai sp. nov., isolated from traditional fermented suan-tsai in Taiwan.</title>
        <authorList>
            <person name="Huang C.-H."/>
        </authorList>
    </citation>
    <scope>NUCLEOTIDE SEQUENCE [LARGE SCALE GENOMIC DNA]</scope>
    <source>
        <strain evidence="4 5">BCRC 12945</strain>
    </source>
</reference>
<protein>
    <submittedName>
        <fullName evidence="4">Shikimate dehydrogenase</fullName>
    </submittedName>
</protein>
<accession>A0A4Q0VGH1</accession>
<dbReference type="Proteomes" id="UP000290602">
    <property type="component" value="Unassembled WGS sequence"/>
</dbReference>
<feature type="domain" description="Shikimate dehydrogenase substrate binding N-terminal" evidence="3">
    <location>
        <begin position="34"/>
        <end position="88"/>
    </location>
</feature>
<dbReference type="InterPro" id="IPR046346">
    <property type="entry name" value="Aminoacid_DH-like_N_sf"/>
</dbReference>
<keyword evidence="5" id="KW-1185">Reference proteome</keyword>
<dbReference type="SUPFAM" id="SSF53223">
    <property type="entry name" value="Aminoacid dehydrogenase-like, N-terminal domain"/>
    <property type="match status" value="1"/>
</dbReference>
<evidence type="ECO:0000256" key="1">
    <source>
        <dbReference type="ARBA" id="ARBA00004871"/>
    </source>
</evidence>
<dbReference type="PANTHER" id="PTHR21089">
    <property type="entry name" value="SHIKIMATE DEHYDROGENASE"/>
    <property type="match status" value="1"/>
</dbReference>
<organism evidence="4 5">
    <name type="scientific">Levilactobacillus suantsaii</name>
    <dbReference type="NCBI Taxonomy" id="2292255"/>
    <lineage>
        <taxon>Bacteria</taxon>
        <taxon>Bacillati</taxon>
        <taxon>Bacillota</taxon>
        <taxon>Bacilli</taxon>
        <taxon>Lactobacillales</taxon>
        <taxon>Lactobacillaceae</taxon>
        <taxon>Levilactobacillus</taxon>
    </lineage>
</organism>
<dbReference type="OrthoDB" id="9792692at2"/>
<evidence type="ECO:0000259" key="3">
    <source>
        <dbReference type="Pfam" id="PF08501"/>
    </source>
</evidence>
<dbReference type="SUPFAM" id="SSF51735">
    <property type="entry name" value="NAD(P)-binding Rossmann-fold domains"/>
    <property type="match status" value="1"/>
</dbReference>
<dbReference type="Gene3D" id="3.40.50.720">
    <property type="entry name" value="NAD(P)-binding Rossmann-like Domain"/>
    <property type="match status" value="1"/>
</dbReference>
<dbReference type="InterPro" id="IPR022893">
    <property type="entry name" value="Shikimate_DH_fam"/>
</dbReference>
<dbReference type="Gene3D" id="3.40.50.10860">
    <property type="entry name" value="Leucine Dehydrogenase, chain A, domain 1"/>
    <property type="match status" value="1"/>
</dbReference>
<evidence type="ECO:0000313" key="4">
    <source>
        <dbReference type="EMBL" id="RXI77909.1"/>
    </source>
</evidence>
<dbReference type="GO" id="GO:0019632">
    <property type="term" value="P:shikimate metabolic process"/>
    <property type="evidence" value="ECO:0007669"/>
    <property type="project" value="TreeGrafter"/>
</dbReference>
<evidence type="ECO:0000256" key="2">
    <source>
        <dbReference type="ARBA" id="ARBA00023141"/>
    </source>
</evidence>
<dbReference type="InterPro" id="IPR036291">
    <property type="entry name" value="NAD(P)-bd_dom_sf"/>
</dbReference>
<proteinExistence type="predicted"/>
<sequence>MTNSEMVQFGLLTDATHQETWLPQILTWGAARCQTFTVVPGKLPAVMADIRGRGLVGVNLAGPFRRAVVPLVDTLTLRARQTQIVNTVRNDHGRLVGDNTMGAGLFQDLRARGLQVTGRRLVVLGAETLGQAIIAAAVDTGCSQIDVIVPVTASYASQATWLSGLAQMMDGTLRVHLATATTILARLVAQADVVIKATQGTDDPVSLAIMRQLHPGQLVVDGSALVRTSPFLVQAAQQGSETHTGWGCLIWQEALAFQFWTGKVLAVPAMEAELAAHLAPQSVARPSGR</sequence>
<comment type="caution">
    <text evidence="4">The sequence shown here is derived from an EMBL/GenBank/DDBJ whole genome shotgun (WGS) entry which is preliminary data.</text>
</comment>
<dbReference type="GO" id="GO:0009423">
    <property type="term" value="P:chorismate biosynthetic process"/>
    <property type="evidence" value="ECO:0007669"/>
    <property type="project" value="TreeGrafter"/>
</dbReference>
<gene>
    <name evidence="4" type="ORF">DXH47_08340</name>
</gene>
<dbReference type="InterPro" id="IPR013708">
    <property type="entry name" value="Shikimate_DH-bd_N"/>
</dbReference>
<dbReference type="AlphaFoldDB" id="A0A4Q0VGH1"/>
<keyword evidence="2" id="KW-0057">Aromatic amino acid biosynthesis</keyword>
<comment type="pathway">
    <text evidence="1">Metabolic intermediate biosynthesis; chorismate biosynthesis; chorismate from D-erythrose 4-phosphate and phosphoenolpyruvate: step 4/7.</text>
</comment>
<name>A0A4Q0VGH1_9LACO</name>
<dbReference type="Pfam" id="PF08501">
    <property type="entry name" value="Shikimate_dh_N"/>
    <property type="match status" value="1"/>
</dbReference>
<dbReference type="PANTHER" id="PTHR21089:SF1">
    <property type="entry name" value="BIFUNCTIONAL 3-DEHYDROQUINATE DEHYDRATASE_SHIKIMATE DEHYDROGENASE, CHLOROPLASTIC"/>
    <property type="match status" value="1"/>
</dbReference>
<dbReference type="GO" id="GO:0004764">
    <property type="term" value="F:shikimate 3-dehydrogenase (NADP+) activity"/>
    <property type="evidence" value="ECO:0007669"/>
    <property type="project" value="InterPro"/>
</dbReference>